<sequence>MASITRRAALAGAASLAAVGAQAGASSTLFVSNPAELEHDPGPGFPDSPARLTAIFSQLGEPGFAALSRLDASEASREALLRVHSAAHLAHLEQAAPKEGQARLGNDLVMSAGTLRAAYLAAGGAVAAVDAVMKKQAHNAFVAARPPGHHARAEAPMGFCFFNNAAIATRHALAAHGAERVGIVDFDLHHGNGVQEIFWGEKNVLYCSTHQMPLYPGTGAVTETGAYDNIVNAPLRKGDGGEAFRAALETRILPRLDAFRPDIVIICAGFDAHLHDPLGGLRLVEADFREATLRIMEVAARRCEGRIVSLLEGGYRPPDLAASVAAHVGALMSA</sequence>
<protein>
    <submittedName>
        <fullName evidence="4">Acetoin utilization protein</fullName>
    </submittedName>
</protein>
<dbReference type="PANTHER" id="PTHR10625">
    <property type="entry name" value="HISTONE DEACETYLASE HDAC1-RELATED"/>
    <property type="match status" value="1"/>
</dbReference>
<dbReference type="Pfam" id="PF00850">
    <property type="entry name" value="Hist_deacetyl"/>
    <property type="match status" value="1"/>
</dbReference>
<proteinExistence type="inferred from homology"/>
<evidence type="ECO:0000256" key="2">
    <source>
        <dbReference type="SAM" id="SignalP"/>
    </source>
</evidence>
<dbReference type="Proteomes" id="UP001317629">
    <property type="component" value="Chromosome"/>
</dbReference>
<reference evidence="4 5" key="1">
    <citation type="journal article" date="2023" name="Int. J. Syst. Evol. Microbiol.">
        <title>Methylocystis iwaonis sp. nov., a type II methane-oxidizing bacterium from surface soil of a rice paddy field in Japan, and emended description of the genus Methylocystis (ex Whittenbury et al. 1970) Bowman et al. 1993.</title>
        <authorList>
            <person name="Kaise H."/>
            <person name="Sawadogo J.B."/>
            <person name="Alam M.S."/>
            <person name="Ueno C."/>
            <person name="Dianou D."/>
            <person name="Shinjo R."/>
            <person name="Asakawa S."/>
        </authorList>
    </citation>
    <scope>NUCLEOTIDE SEQUENCE [LARGE SCALE GENOMIC DNA]</scope>
    <source>
        <strain evidence="4 5">SS37A-Re</strain>
    </source>
</reference>
<dbReference type="InterPro" id="IPR023696">
    <property type="entry name" value="Ureohydrolase_dom_sf"/>
</dbReference>
<dbReference type="Gene3D" id="3.40.800.20">
    <property type="entry name" value="Histone deacetylase domain"/>
    <property type="match status" value="1"/>
</dbReference>
<evidence type="ECO:0000259" key="3">
    <source>
        <dbReference type="Pfam" id="PF00850"/>
    </source>
</evidence>
<dbReference type="SUPFAM" id="SSF52768">
    <property type="entry name" value="Arginase/deacetylase"/>
    <property type="match status" value="1"/>
</dbReference>
<dbReference type="PROSITE" id="PS51318">
    <property type="entry name" value="TAT"/>
    <property type="match status" value="1"/>
</dbReference>
<feature type="chain" id="PRO_5045907020" evidence="2">
    <location>
        <begin position="24"/>
        <end position="334"/>
    </location>
</feature>
<dbReference type="EMBL" id="AP027142">
    <property type="protein sequence ID" value="BDV34979.1"/>
    <property type="molecule type" value="Genomic_DNA"/>
</dbReference>
<dbReference type="InterPro" id="IPR000286">
    <property type="entry name" value="HDACs"/>
</dbReference>
<gene>
    <name evidence="4" type="ORF">SS37A_25080</name>
</gene>
<keyword evidence="5" id="KW-1185">Reference proteome</keyword>
<organism evidence="4 5">
    <name type="scientific">Methylocystis iwaonis</name>
    <dbReference type="NCBI Taxonomy" id="2885079"/>
    <lineage>
        <taxon>Bacteria</taxon>
        <taxon>Pseudomonadati</taxon>
        <taxon>Pseudomonadota</taxon>
        <taxon>Alphaproteobacteria</taxon>
        <taxon>Hyphomicrobiales</taxon>
        <taxon>Methylocystaceae</taxon>
        <taxon>Methylocystis</taxon>
    </lineage>
</organism>
<feature type="signal peptide" evidence="2">
    <location>
        <begin position="1"/>
        <end position="23"/>
    </location>
</feature>
<dbReference type="CDD" id="cd11599">
    <property type="entry name" value="HDAC_classII_2"/>
    <property type="match status" value="1"/>
</dbReference>
<evidence type="ECO:0000313" key="5">
    <source>
        <dbReference type="Proteomes" id="UP001317629"/>
    </source>
</evidence>
<name>A0ABM8EAG3_9HYPH</name>
<keyword evidence="2" id="KW-0732">Signal</keyword>
<dbReference type="InterPro" id="IPR006311">
    <property type="entry name" value="TAT_signal"/>
</dbReference>
<dbReference type="InterPro" id="IPR023801">
    <property type="entry name" value="His_deacetylse_dom"/>
</dbReference>
<feature type="domain" description="Histone deacetylase" evidence="3">
    <location>
        <begin position="46"/>
        <end position="330"/>
    </location>
</feature>
<evidence type="ECO:0000256" key="1">
    <source>
        <dbReference type="ARBA" id="ARBA00005947"/>
    </source>
</evidence>
<comment type="similarity">
    <text evidence="1">Belongs to the histone deacetylase family.</text>
</comment>
<accession>A0ABM8EAG3</accession>
<evidence type="ECO:0000313" key="4">
    <source>
        <dbReference type="EMBL" id="BDV34979.1"/>
    </source>
</evidence>
<dbReference type="PANTHER" id="PTHR10625:SF10">
    <property type="entry name" value="HISTONE DEACETYLASE HDAC1"/>
    <property type="match status" value="1"/>
</dbReference>
<dbReference type="RefSeq" id="WP_281928278.1">
    <property type="nucleotide sequence ID" value="NZ_AP027142.1"/>
</dbReference>
<dbReference type="PRINTS" id="PR01270">
    <property type="entry name" value="HDASUPER"/>
</dbReference>
<dbReference type="InterPro" id="IPR037138">
    <property type="entry name" value="His_deacetylse_dom_sf"/>
</dbReference>